<evidence type="ECO:0000256" key="1">
    <source>
        <dbReference type="ARBA" id="ARBA00000553"/>
    </source>
</evidence>
<comment type="catalytic activity">
    <reaction evidence="9">
        <text>S-methyl-5'-thioadenosine + phosphate = 5-(methylsulfanyl)-alpha-D-ribose 1-phosphate + adenine</text>
        <dbReference type="Rhea" id="RHEA:11852"/>
        <dbReference type="ChEBI" id="CHEBI:16708"/>
        <dbReference type="ChEBI" id="CHEBI:17509"/>
        <dbReference type="ChEBI" id="CHEBI:43474"/>
        <dbReference type="ChEBI" id="CHEBI:58533"/>
        <dbReference type="EC" id="2.4.2.28"/>
    </reaction>
    <physiologicalReaction direction="left-to-right" evidence="9">
        <dbReference type="Rhea" id="RHEA:11853"/>
    </physiologicalReaction>
</comment>
<dbReference type="EMBL" id="JPXS01000014">
    <property type="protein sequence ID" value="KGQ33422.1"/>
    <property type="molecule type" value="Genomic_DNA"/>
</dbReference>
<dbReference type="Gene3D" id="3.60.140.10">
    <property type="entry name" value="CNF1/YfiH-like putative cysteine hydrolases"/>
    <property type="match status" value="1"/>
</dbReference>
<comment type="similarity">
    <text evidence="2 10">Belongs to the purine nucleoside phosphorylase YfiH/LACC1 family.</text>
</comment>
<proteinExistence type="inferred from homology"/>
<evidence type="ECO:0000256" key="9">
    <source>
        <dbReference type="ARBA" id="ARBA00049893"/>
    </source>
</evidence>
<accession>A0A0A2XR13</accession>
<evidence type="ECO:0000256" key="4">
    <source>
        <dbReference type="ARBA" id="ARBA00022723"/>
    </source>
</evidence>
<dbReference type="GO" id="GO:0016787">
    <property type="term" value="F:hydrolase activity"/>
    <property type="evidence" value="ECO:0007669"/>
    <property type="project" value="UniProtKB-KW"/>
</dbReference>
<dbReference type="InterPro" id="IPR003730">
    <property type="entry name" value="Cu_polyphenol_OxRdtase"/>
</dbReference>
<evidence type="ECO:0000256" key="6">
    <source>
        <dbReference type="ARBA" id="ARBA00022833"/>
    </source>
</evidence>
<reference evidence="11 12" key="1">
    <citation type="submission" date="2014-08" db="EMBL/GenBank/DDBJ databases">
        <title>Chaperone-usher fimbriae in a diverse selection of Gallibacterium genomes.</title>
        <authorList>
            <person name="Kudirkiene E."/>
            <person name="Bager R.J."/>
            <person name="Johnson T.J."/>
            <person name="Bojesen A.M."/>
        </authorList>
    </citation>
    <scope>NUCLEOTIDE SEQUENCE [LARGE SCALE GENOMIC DNA]</scope>
    <source>
        <strain evidence="11 12">20558/3kl.</strain>
    </source>
</reference>
<comment type="caution">
    <text evidence="11">The sequence shown here is derived from an EMBL/GenBank/DDBJ whole genome shotgun (WGS) entry which is preliminary data.</text>
</comment>
<dbReference type="InterPro" id="IPR011324">
    <property type="entry name" value="Cytotoxic_necrot_fac-like_cat"/>
</dbReference>
<dbReference type="Proteomes" id="UP000030526">
    <property type="component" value="Unassembled WGS sequence"/>
</dbReference>
<comment type="catalytic activity">
    <reaction evidence="8">
        <text>adenosine + phosphate = alpha-D-ribose 1-phosphate + adenine</text>
        <dbReference type="Rhea" id="RHEA:27642"/>
        <dbReference type="ChEBI" id="CHEBI:16335"/>
        <dbReference type="ChEBI" id="CHEBI:16708"/>
        <dbReference type="ChEBI" id="CHEBI:43474"/>
        <dbReference type="ChEBI" id="CHEBI:57720"/>
        <dbReference type="EC" id="2.4.2.1"/>
    </reaction>
    <physiologicalReaction direction="left-to-right" evidence="8">
        <dbReference type="Rhea" id="RHEA:27643"/>
    </physiologicalReaction>
</comment>
<dbReference type="PANTHER" id="PTHR30616:SF2">
    <property type="entry name" value="PURINE NUCLEOSIDE PHOSPHORYLASE LACC1"/>
    <property type="match status" value="1"/>
</dbReference>
<name>A0A0A2XR13_9PAST</name>
<dbReference type="SUPFAM" id="SSF64438">
    <property type="entry name" value="CNF1/YfiH-like putative cysteine hydrolases"/>
    <property type="match status" value="1"/>
</dbReference>
<evidence type="ECO:0000256" key="5">
    <source>
        <dbReference type="ARBA" id="ARBA00022801"/>
    </source>
</evidence>
<gene>
    <name evidence="11" type="ORF">JP32_02885</name>
</gene>
<dbReference type="AlphaFoldDB" id="A0A0A2XR13"/>
<keyword evidence="4" id="KW-0479">Metal-binding</keyword>
<protein>
    <recommendedName>
        <fullName evidence="10">Purine nucleoside phosphorylase</fullName>
    </recommendedName>
</protein>
<sequence>MDAIYPNWQVPNNIHALSTLRSGGYSCGAYAGMNLGDHVGDTAEIVAKNRQLLVEQFQLPQSPTFFTQIHSNLVKRLPLNSEDKTADACYSNQPNQVCLIMTADCLPVIFAAENGQEVAAAHAGWRGLANGILENTLHCFNAPADKIKVWLAPAISAKAFQVGQDVYDAFCLNNETAKQAFKIDDQNQGKYFADIYQLARIRLQQAGVLSKNISGGEYCTYSEPEKFYSYRRDKITGRMATLIWFEDK</sequence>
<dbReference type="Pfam" id="PF02578">
    <property type="entry name" value="Cu-oxidase_4"/>
    <property type="match status" value="1"/>
</dbReference>
<dbReference type="RefSeq" id="WP_039083558.1">
    <property type="nucleotide sequence ID" value="NZ_CP127829.1"/>
</dbReference>
<evidence type="ECO:0000256" key="8">
    <source>
        <dbReference type="ARBA" id="ARBA00048968"/>
    </source>
</evidence>
<dbReference type="InterPro" id="IPR038371">
    <property type="entry name" value="Cu_polyphenol_OxRdtase_sf"/>
</dbReference>
<dbReference type="GO" id="GO:0005507">
    <property type="term" value="F:copper ion binding"/>
    <property type="evidence" value="ECO:0007669"/>
    <property type="project" value="TreeGrafter"/>
</dbReference>
<dbReference type="CDD" id="cd16833">
    <property type="entry name" value="YfiH"/>
    <property type="match status" value="1"/>
</dbReference>
<comment type="catalytic activity">
    <reaction evidence="1">
        <text>inosine + phosphate = alpha-D-ribose 1-phosphate + hypoxanthine</text>
        <dbReference type="Rhea" id="RHEA:27646"/>
        <dbReference type="ChEBI" id="CHEBI:17368"/>
        <dbReference type="ChEBI" id="CHEBI:17596"/>
        <dbReference type="ChEBI" id="CHEBI:43474"/>
        <dbReference type="ChEBI" id="CHEBI:57720"/>
        <dbReference type="EC" id="2.4.2.1"/>
    </reaction>
    <physiologicalReaction direction="left-to-right" evidence="1">
        <dbReference type="Rhea" id="RHEA:27647"/>
    </physiologicalReaction>
</comment>
<dbReference type="NCBIfam" id="TIGR00726">
    <property type="entry name" value="peptidoglycan editing factor PgeF"/>
    <property type="match status" value="1"/>
</dbReference>
<evidence type="ECO:0000256" key="2">
    <source>
        <dbReference type="ARBA" id="ARBA00007353"/>
    </source>
</evidence>
<comment type="catalytic activity">
    <reaction evidence="7">
        <text>adenosine + H2O + H(+) = inosine + NH4(+)</text>
        <dbReference type="Rhea" id="RHEA:24408"/>
        <dbReference type="ChEBI" id="CHEBI:15377"/>
        <dbReference type="ChEBI" id="CHEBI:15378"/>
        <dbReference type="ChEBI" id="CHEBI:16335"/>
        <dbReference type="ChEBI" id="CHEBI:17596"/>
        <dbReference type="ChEBI" id="CHEBI:28938"/>
        <dbReference type="EC" id="3.5.4.4"/>
    </reaction>
    <physiologicalReaction direction="left-to-right" evidence="7">
        <dbReference type="Rhea" id="RHEA:24409"/>
    </physiologicalReaction>
</comment>
<evidence type="ECO:0000313" key="12">
    <source>
        <dbReference type="Proteomes" id="UP000030526"/>
    </source>
</evidence>
<dbReference type="PANTHER" id="PTHR30616">
    <property type="entry name" value="UNCHARACTERIZED PROTEIN YFIH"/>
    <property type="match status" value="1"/>
</dbReference>
<evidence type="ECO:0000256" key="7">
    <source>
        <dbReference type="ARBA" id="ARBA00047989"/>
    </source>
</evidence>
<keyword evidence="5" id="KW-0378">Hydrolase</keyword>
<evidence type="ECO:0000256" key="3">
    <source>
        <dbReference type="ARBA" id="ARBA00022679"/>
    </source>
</evidence>
<keyword evidence="3" id="KW-0808">Transferase</keyword>
<dbReference type="GO" id="GO:0017061">
    <property type="term" value="F:S-methyl-5-thioadenosine phosphorylase activity"/>
    <property type="evidence" value="ECO:0007669"/>
    <property type="project" value="UniProtKB-EC"/>
</dbReference>
<evidence type="ECO:0000313" key="11">
    <source>
        <dbReference type="EMBL" id="KGQ33422.1"/>
    </source>
</evidence>
<evidence type="ECO:0000256" key="10">
    <source>
        <dbReference type="RuleBase" id="RU361274"/>
    </source>
</evidence>
<organism evidence="11 12">
    <name type="scientific">Gallibacterium anatis</name>
    <dbReference type="NCBI Taxonomy" id="750"/>
    <lineage>
        <taxon>Bacteria</taxon>
        <taxon>Pseudomonadati</taxon>
        <taxon>Pseudomonadota</taxon>
        <taxon>Gammaproteobacteria</taxon>
        <taxon>Pasteurellales</taxon>
        <taxon>Pasteurellaceae</taxon>
        <taxon>Gallibacterium</taxon>
    </lineage>
</organism>
<keyword evidence="6" id="KW-0862">Zinc</keyword>